<dbReference type="Pfam" id="PF15933">
    <property type="entry name" value="RnlB_antitoxin"/>
    <property type="match status" value="1"/>
</dbReference>
<gene>
    <name evidence="1" type="ORF">F6464_03225</name>
</gene>
<proteinExistence type="predicted"/>
<protein>
    <submittedName>
        <fullName evidence="1">Type II toxin-antitoxin system RnlB family antitoxin</fullName>
    </submittedName>
</protein>
<dbReference type="EMBL" id="WAEM01000001">
    <property type="protein sequence ID" value="KAB1158107.1"/>
    <property type="molecule type" value="Genomic_DNA"/>
</dbReference>
<dbReference type="Proteomes" id="UP000490922">
    <property type="component" value="Unassembled WGS sequence"/>
</dbReference>
<organism evidence="1 2">
    <name type="scientific">Flavobacterium luteum</name>
    <dbReference type="NCBI Taxonomy" id="2026654"/>
    <lineage>
        <taxon>Bacteria</taxon>
        <taxon>Pseudomonadati</taxon>
        <taxon>Bacteroidota</taxon>
        <taxon>Flavobacteriia</taxon>
        <taxon>Flavobacteriales</taxon>
        <taxon>Flavobacteriaceae</taxon>
        <taxon>Flavobacterium</taxon>
    </lineage>
</organism>
<sequence length="122" mass="14373">MENNKYILQKIENNEFGFLALSVDYSRLDEYIFDIEKDLKKNKYKGKVVFDLLANNGINDRFYFCMFDGKKIVLNTLSAINELNRDIEKISSNFYLSHFDIISNSYISKQSKFLIKKKLSSI</sequence>
<dbReference type="RefSeq" id="WP_151106299.1">
    <property type="nucleotide sequence ID" value="NZ_WAEM01000001.1"/>
</dbReference>
<name>A0A7J5AKH5_9FLAO</name>
<reference evidence="1 2" key="1">
    <citation type="submission" date="2019-09" db="EMBL/GenBank/DDBJ databases">
        <title>Flavobacterium sp. nov., isolated from glacier ice.</title>
        <authorList>
            <person name="Liu Q."/>
        </authorList>
    </citation>
    <scope>NUCLEOTIDE SEQUENCE [LARGE SCALE GENOMIC DNA]</scope>
    <source>
        <strain evidence="1 2">NBRC 112527</strain>
    </source>
</reference>
<keyword evidence="2" id="KW-1185">Reference proteome</keyword>
<dbReference type="AlphaFoldDB" id="A0A7J5AKH5"/>
<evidence type="ECO:0000313" key="2">
    <source>
        <dbReference type="Proteomes" id="UP000490922"/>
    </source>
</evidence>
<accession>A0A7J5AKH5</accession>
<comment type="caution">
    <text evidence="1">The sequence shown here is derived from an EMBL/GenBank/DDBJ whole genome shotgun (WGS) entry which is preliminary data.</text>
</comment>
<dbReference type="OrthoDB" id="1447966at2"/>
<dbReference type="InterPro" id="IPR031834">
    <property type="entry name" value="RnlB/LsoB_antitoxin"/>
</dbReference>
<evidence type="ECO:0000313" key="1">
    <source>
        <dbReference type="EMBL" id="KAB1158107.1"/>
    </source>
</evidence>